<organism evidence="1 2">
    <name type="scientific">Asticcacaulis aquaticus</name>
    <dbReference type="NCBI Taxonomy" id="2984212"/>
    <lineage>
        <taxon>Bacteria</taxon>
        <taxon>Pseudomonadati</taxon>
        <taxon>Pseudomonadota</taxon>
        <taxon>Alphaproteobacteria</taxon>
        <taxon>Caulobacterales</taxon>
        <taxon>Caulobacteraceae</taxon>
        <taxon>Asticcacaulis</taxon>
    </lineage>
</organism>
<dbReference type="Proteomes" id="UP001214854">
    <property type="component" value="Unassembled WGS sequence"/>
</dbReference>
<evidence type="ECO:0000313" key="2">
    <source>
        <dbReference type="Proteomes" id="UP001214854"/>
    </source>
</evidence>
<gene>
    <name evidence="1" type="primary">ccoS</name>
    <name evidence="1" type="ORF">PQU92_14380</name>
</gene>
<proteinExistence type="predicted"/>
<dbReference type="Pfam" id="PF03597">
    <property type="entry name" value="FixS"/>
    <property type="match status" value="1"/>
</dbReference>
<name>A0ABT5HWQ5_9CAUL</name>
<accession>A0ABT5HWQ5</accession>
<keyword evidence="2" id="KW-1185">Reference proteome</keyword>
<comment type="caution">
    <text evidence="1">The sequence shown here is derived from an EMBL/GenBank/DDBJ whole genome shotgun (WGS) entry which is preliminary data.</text>
</comment>
<sequence length="49" mass="5550">MDIFLLLFVAAGCLAGLGVGAFMWAVRTHQFEDPDMQAQRILHEDDERD</sequence>
<reference evidence="1 2" key="1">
    <citation type="submission" date="2023-01" db="EMBL/GenBank/DDBJ databases">
        <title>Novel species of the genus Asticcacaulis isolated from rivers.</title>
        <authorList>
            <person name="Lu H."/>
        </authorList>
    </citation>
    <scope>NUCLEOTIDE SEQUENCE [LARGE SCALE GENOMIC DNA]</scope>
    <source>
        <strain evidence="1 2">BYS171W</strain>
    </source>
</reference>
<dbReference type="InterPro" id="IPR004714">
    <property type="entry name" value="Cyt_oxidase_maturation_cbb3"/>
</dbReference>
<evidence type="ECO:0000313" key="1">
    <source>
        <dbReference type="EMBL" id="MDC7684469.1"/>
    </source>
</evidence>
<protein>
    <submittedName>
        <fullName evidence="1">Cbb3-type cytochrome oxidase assembly protein CcoS</fullName>
    </submittedName>
</protein>
<dbReference type="EMBL" id="JAQQKX010000012">
    <property type="protein sequence ID" value="MDC7684469.1"/>
    <property type="molecule type" value="Genomic_DNA"/>
</dbReference>
<dbReference type="NCBIfam" id="TIGR00847">
    <property type="entry name" value="ccoS"/>
    <property type="match status" value="1"/>
</dbReference>
<dbReference type="RefSeq" id="WP_272748942.1">
    <property type="nucleotide sequence ID" value="NZ_JAQQKX010000012.1"/>
</dbReference>